<dbReference type="CDD" id="cd07936">
    <property type="entry name" value="SCAN"/>
    <property type="match status" value="1"/>
</dbReference>
<dbReference type="PANTHER" id="PTHR24399:SF54">
    <property type="entry name" value="GASTRULA ZINC FINGER PROTEIN XLCGF26.1-LIKE-RELATED"/>
    <property type="match status" value="1"/>
</dbReference>
<dbReference type="Pfam" id="PF00096">
    <property type="entry name" value="zf-C2H2"/>
    <property type="match status" value="23"/>
</dbReference>
<feature type="domain" description="C2H2-type" evidence="13">
    <location>
        <begin position="1325"/>
        <end position="1352"/>
    </location>
</feature>
<evidence type="ECO:0000259" key="14">
    <source>
        <dbReference type="PROSITE" id="PS50804"/>
    </source>
</evidence>
<feature type="domain" description="C2H2-type" evidence="13">
    <location>
        <begin position="444"/>
        <end position="471"/>
    </location>
</feature>
<dbReference type="RefSeq" id="XP_072849243.1">
    <property type="nucleotide sequence ID" value="XM_072993142.1"/>
</dbReference>
<dbReference type="PROSITE" id="PS50157">
    <property type="entry name" value="ZINC_FINGER_C2H2_2"/>
    <property type="match status" value="25"/>
</dbReference>
<dbReference type="InterPro" id="IPR003309">
    <property type="entry name" value="SCAN_dom"/>
</dbReference>
<feature type="domain" description="C2H2-type" evidence="13">
    <location>
        <begin position="1157"/>
        <end position="1184"/>
    </location>
</feature>
<feature type="region of interest" description="Disordered" evidence="12">
    <location>
        <begin position="1"/>
        <end position="59"/>
    </location>
</feature>
<keyword evidence="9" id="KW-0804">Transcription</keyword>
<feature type="domain" description="C2H2-type" evidence="13">
    <location>
        <begin position="877"/>
        <end position="904"/>
    </location>
</feature>
<feature type="domain" description="SCAN box" evidence="14">
    <location>
        <begin position="674"/>
        <end position="752"/>
    </location>
</feature>
<feature type="domain" description="C2H2-type" evidence="13">
    <location>
        <begin position="1269"/>
        <end position="1296"/>
    </location>
</feature>
<accession>A0ABM5FV09</accession>
<comment type="subcellular location">
    <subcellularLocation>
        <location evidence="1">Nucleus</location>
    </subcellularLocation>
</comment>
<organism evidence="15 16">
    <name type="scientific">Pogona vitticeps</name>
    <name type="common">central bearded dragon</name>
    <dbReference type="NCBI Taxonomy" id="103695"/>
    <lineage>
        <taxon>Eukaryota</taxon>
        <taxon>Metazoa</taxon>
        <taxon>Chordata</taxon>
        <taxon>Craniata</taxon>
        <taxon>Vertebrata</taxon>
        <taxon>Euteleostomi</taxon>
        <taxon>Lepidosauria</taxon>
        <taxon>Squamata</taxon>
        <taxon>Bifurcata</taxon>
        <taxon>Unidentata</taxon>
        <taxon>Episquamata</taxon>
        <taxon>Toxicofera</taxon>
        <taxon>Iguania</taxon>
        <taxon>Acrodonta</taxon>
        <taxon>Agamidae</taxon>
        <taxon>Amphibolurinae</taxon>
        <taxon>Pogona</taxon>
    </lineage>
</organism>
<keyword evidence="7" id="KW-0805">Transcription regulation</keyword>
<feature type="domain" description="C2H2-type" evidence="13">
    <location>
        <begin position="528"/>
        <end position="555"/>
    </location>
</feature>
<evidence type="ECO:0000256" key="2">
    <source>
        <dbReference type="ARBA" id="ARBA00006991"/>
    </source>
</evidence>
<evidence type="ECO:0000256" key="3">
    <source>
        <dbReference type="ARBA" id="ARBA00022723"/>
    </source>
</evidence>
<dbReference type="InterPro" id="IPR038269">
    <property type="entry name" value="SCAN_sf"/>
</dbReference>
<feature type="domain" description="C2H2-type" evidence="13">
    <location>
        <begin position="500"/>
        <end position="527"/>
    </location>
</feature>
<evidence type="ECO:0000256" key="6">
    <source>
        <dbReference type="ARBA" id="ARBA00022833"/>
    </source>
</evidence>
<feature type="domain" description="C2H2-type" evidence="13">
    <location>
        <begin position="961"/>
        <end position="988"/>
    </location>
</feature>
<feature type="domain" description="SCAN box" evidence="14">
    <location>
        <begin position="159"/>
        <end position="233"/>
    </location>
</feature>
<dbReference type="PROSITE" id="PS00028">
    <property type="entry name" value="ZINC_FINGER_C2H2_1"/>
    <property type="match status" value="25"/>
</dbReference>
<evidence type="ECO:0000256" key="11">
    <source>
        <dbReference type="PROSITE-ProRule" id="PRU00042"/>
    </source>
</evidence>
<name>A0ABM5FV09_9SAUR</name>
<feature type="domain" description="C2H2-type" evidence="13">
    <location>
        <begin position="933"/>
        <end position="960"/>
    </location>
</feature>
<dbReference type="Gene3D" id="1.10.4020.10">
    <property type="entry name" value="DNA breaking-rejoining enzymes"/>
    <property type="match status" value="2"/>
</dbReference>
<dbReference type="SUPFAM" id="SSF57667">
    <property type="entry name" value="beta-beta-alpha zinc fingers"/>
    <property type="match status" value="14"/>
</dbReference>
<keyword evidence="8" id="KW-0238">DNA-binding</keyword>
<dbReference type="PROSITE" id="PS50804">
    <property type="entry name" value="SCAN_BOX"/>
    <property type="match status" value="2"/>
</dbReference>
<evidence type="ECO:0000256" key="1">
    <source>
        <dbReference type="ARBA" id="ARBA00004123"/>
    </source>
</evidence>
<keyword evidence="3" id="KW-0479">Metal-binding</keyword>
<dbReference type="SMART" id="SM00355">
    <property type="entry name" value="ZnF_C2H2"/>
    <property type="match status" value="25"/>
</dbReference>
<feature type="compositionally biased region" description="Basic and acidic residues" evidence="12">
    <location>
        <begin position="269"/>
        <end position="279"/>
    </location>
</feature>
<comment type="similarity">
    <text evidence="2">Belongs to the krueppel C2H2-type zinc-finger protein family.</text>
</comment>
<evidence type="ECO:0008006" key="17">
    <source>
        <dbReference type="Google" id="ProtNLM"/>
    </source>
</evidence>
<feature type="domain" description="C2H2-type" evidence="13">
    <location>
        <begin position="1045"/>
        <end position="1072"/>
    </location>
</feature>
<evidence type="ECO:0000256" key="8">
    <source>
        <dbReference type="ARBA" id="ARBA00023125"/>
    </source>
</evidence>
<dbReference type="Gene3D" id="3.30.160.60">
    <property type="entry name" value="Classic Zinc Finger"/>
    <property type="match status" value="25"/>
</dbReference>
<feature type="domain" description="C2H2-type" evidence="13">
    <location>
        <begin position="1297"/>
        <end position="1324"/>
    </location>
</feature>
<dbReference type="Proteomes" id="UP001652642">
    <property type="component" value="Chromosome 2"/>
</dbReference>
<feature type="domain" description="C2H2-type" evidence="13">
    <location>
        <begin position="905"/>
        <end position="932"/>
    </location>
</feature>
<evidence type="ECO:0000256" key="5">
    <source>
        <dbReference type="ARBA" id="ARBA00022771"/>
    </source>
</evidence>
<feature type="domain" description="C2H2-type" evidence="13">
    <location>
        <begin position="1129"/>
        <end position="1156"/>
    </location>
</feature>
<keyword evidence="10" id="KW-0539">Nucleus</keyword>
<evidence type="ECO:0000256" key="9">
    <source>
        <dbReference type="ARBA" id="ARBA00023163"/>
    </source>
</evidence>
<sequence length="1383" mass="156237">MPKLRMRVKALSPHRPGPQDGSKEEEEGKPPVTQHGVTEDLARWPTWPQVKQEPDDSLSEHLEAEWQAFLKATPSLWSRSEHPSVSECPLRSCAKASFERSPEPCLAPQGKRASSRGVTLGNGAPQASCFLDASVVGSSRSSGGDSVGGEMQDPRRCSQDAEALGEICGRLREVCRQWLKPRMPAEEHMLEPVILEQFLSVLPPDVRSWVREQQPDACPRAVSLAEAFLLRRQEEKEKEELEVPGPFRMRAVNFPTVEDMLSNPRQRHLSREGKLKGDGLESLLDAQKSEKEENSICRRSEPVAAPGQAKENMSEHRTEEELSKNLDHVEGKQGPVSGIKRNRLAIGREESDSNSDPSGAKIQQRLYKSEREGISAVDSDWPGCEGRSCSLKTYNCTASSDLILSHQRTHTAEKPYKCLNCGKGFTRSSNLMSHQRTHTGERPYQCLDCGESFSQSSQVTSHQRMHTGEKPYRCPECQKSFSLRSLLTRHQKIHRGEKPYQCAECGKRFIESSKLVTHERTHTGEKPYKCVVCGIGFGQSSNLLDHVRTHTGEKPYRCAHCGKSFSRSSNLIVHERTHTGERPYECSHCGKGFTQNSRLVSHRRIHTQETGAAKAGHRPRRERANQLLLGLCKESQGVDNKRLTRDEAECKKLDQKMVLDEEEEEETVGMETHRQHFRSFRYLEAEGPREVCSRLWFFCYQWLKPERHSKEQILELLILEQFMAVLPSEIQNWVKEHSPETCTQAVVLAEDFLTRQEEPPRVDCEATEIPGAQEESVGSLLPLQHMEKVVSGLLAEVGLYSSKAKGTAPGSCQQDKQKGQSDASSLADPVPMQEKGAVLQPENSKKEESPENGMANLDTRPDMAESDKTPPSGLKPHKCSECGKRFHQISHLNRHLRIHTGEKPYKCLDCGKSFTQGSCLLGHQRIHTGEKAYSCSYCSKSFIWSSGLHQHEKIHLGEKPYKCLECGKSFHRSSALTDHVRSHTGEKPYTCSDCGKGFSQHSNLIVHRRVHTGEKPYTCSVCGKSFTRTALLMAHLRIHTGEKPYKCLVCERSFRERPALTKHKKIHSGEKPYKCSDCGRSFHQSSDLVKHERIHTGEKPYQCSVCEKRFNQRSYLIVHERFHTAEKPYKCFLCGKSFCSNAHLMTHQRTHTGERPYQCPDCGKRFTTSSNFVNHKKTHTEEKPYNCSLCEKSFKRSSNLIQHERTHTGEKPYMCLTCGESFASNSGLVKHQRSHTGERPYECSYCGKSFSQSMILTQHERTHTGEKPCKCPACGKSFRSSSDLVKHKRIHTGEKPYKCSLCGKSFTTSSDVVKHERTHTGEKPYKCGTCGKSFSQSAHLMQHQRIHTGEKPYVCLACGRCFTCSAHLVVHKRTHKEGEALKT</sequence>
<feature type="domain" description="C2H2-type" evidence="13">
    <location>
        <begin position="1353"/>
        <end position="1380"/>
    </location>
</feature>
<feature type="domain" description="C2H2-type" evidence="13">
    <location>
        <begin position="1101"/>
        <end position="1128"/>
    </location>
</feature>
<dbReference type="SMART" id="SM00431">
    <property type="entry name" value="SCAN"/>
    <property type="match status" value="2"/>
</dbReference>
<keyword evidence="15" id="KW-1185">Reference proteome</keyword>
<evidence type="ECO:0000313" key="15">
    <source>
        <dbReference type="Proteomes" id="UP001652642"/>
    </source>
</evidence>
<evidence type="ECO:0000256" key="10">
    <source>
        <dbReference type="ARBA" id="ARBA00023242"/>
    </source>
</evidence>
<feature type="region of interest" description="Disordered" evidence="12">
    <location>
        <begin position="258"/>
        <end position="342"/>
    </location>
</feature>
<dbReference type="Pfam" id="PF02023">
    <property type="entry name" value="SCAN"/>
    <property type="match status" value="2"/>
</dbReference>
<keyword evidence="4" id="KW-0677">Repeat</keyword>
<feature type="compositionally biased region" description="Basic and acidic residues" evidence="12">
    <location>
        <begin position="859"/>
        <end position="868"/>
    </location>
</feature>
<feature type="region of interest" description="Disordered" evidence="12">
    <location>
        <begin position="805"/>
        <end position="877"/>
    </location>
</feature>
<feature type="domain" description="C2H2-type" evidence="13">
    <location>
        <begin position="1073"/>
        <end position="1100"/>
    </location>
</feature>
<dbReference type="SUPFAM" id="SSF47353">
    <property type="entry name" value="Retrovirus capsid dimerization domain-like"/>
    <property type="match status" value="2"/>
</dbReference>
<evidence type="ECO:0000313" key="16">
    <source>
        <dbReference type="RefSeq" id="XP_072849243.1"/>
    </source>
</evidence>
<keyword evidence="6" id="KW-0862">Zinc</keyword>
<feature type="domain" description="C2H2-type" evidence="13">
    <location>
        <begin position="584"/>
        <end position="611"/>
    </location>
</feature>
<evidence type="ECO:0000256" key="4">
    <source>
        <dbReference type="ARBA" id="ARBA00022737"/>
    </source>
</evidence>
<feature type="domain" description="C2H2-type" evidence="13">
    <location>
        <begin position="1241"/>
        <end position="1268"/>
    </location>
</feature>
<gene>
    <name evidence="16" type="primary">LOC110069832</name>
</gene>
<feature type="domain" description="C2H2-type" evidence="13">
    <location>
        <begin position="556"/>
        <end position="583"/>
    </location>
</feature>
<feature type="domain" description="C2H2-type" evidence="13">
    <location>
        <begin position="1185"/>
        <end position="1212"/>
    </location>
</feature>
<feature type="compositionally biased region" description="Polar residues" evidence="12">
    <location>
        <begin position="810"/>
        <end position="824"/>
    </location>
</feature>
<dbReference type="PANTHER" id="PTHR24399">
    <property type="entry name" value="ZINC FINGER AND BTB DOMAIN-CONTAINING"/>
    <property type="match status" value="1"/>
</dbReference>
<feature type="compositionally biased region" description="Basic and acidic residues" evidence="12">
    <location>
        <begin position="312"/>
        <end position="331"/>
    </location>
</feature>
<feature type="domain" description="C2H2-type" evidence="13">
    <location>
        <begin position="416"/>
        <end position="443"/>
    </location>
</feature>
<feature type="domain" description="C2H2-type" evidence="13">
    <location>
        <begin position="472"/>
        <end position="499"/>
    </location>
</feature>
<keyword evidence="5 11" id="KW-0863">Zinc-finger</keyword>
<evidence type="ECO:0000256" key="7">
    <source>
        <dbReference type="ARBA" id="ARBA00023015"/>
    </source>
</evidence>
<reference evidence="16" key="2">
    <citation type="submission" date="2025-08" db="UniProtKB">
        <authorList>
            <consortium name="RefSeq"/>
        </authorList>
    </citation>
    <scope>IDENTIFICATION</scope>
</reference>
<feature type="domain" description="C2H2-type" evidence="13">
    <location>
        <begin position="1017"/>
        <end position="1044"/>
    </location>
</feature>
<dbReference type="InterPro" id="IPR036236">
    <property type="entry name" value="Znf_C2H2_sf"/>
</dbReference>
<proteinExistence type="inferred from homology"/>
<dbReference type="InterPro" id="IPR013087">
    <property type="entry name" value="Znf_C2H2_type"/>
</dbReference>
<dbReference type="GeneID" id="110069832"/>
<evidence type="ECO:0000259" key="13">
    <source>
        <dbReference type="PROSITE" id="PS50157"/>
    </source>
</evidence>
<feature type="domain" description="C2H2-type" evidence="13">
    <location>
        <begin position="989"/>
        <end position="1016"/>
    </location>
</feature>
<feature type="domain" description="C2H2-type" evidence="13">
    <location>
        <begin position="1213"/>
        <end position="1240"/>
    </location>
</feature>
<evidence type="ECO:0000256" key="12">
    <source>
        <dbReference type="SAM" id="MobiDB-lite"/>
    </source>
</evidence>
<reference evidence="15" key="1">
    <citation type="submission" date="2025-05" db="UniProtKB">
        <authorList>
            <consortium name="RefSeq"/>
        </authorList>
    </citation>
    <scope>NUCLEOTIDE SEQUENCE [LARGE SCALE GENOMIC DNA]</scope>
</reference>
<protein>
    <recommendedName>
        <fullName evidence="17">Zinc finger protein 271-like</fullName>
    </recommendedName>
</protein>
<feature type="compositionally biased region" description="Basic and acidic residues" evidence="12">
    <location>
        <begin position="287"/>
        <end position="301"/>
    </location>
</feature>